<dbReference type="Gene3D" id="1.10.1040.10">
    <property type="entry name" value="N-(1-d-carboxylethyl)-l-norvaline Dehydrogenase, domain 2"/>
    <property type="match status" value="1"/>
</dbReference>
<gene>
    <name evidence="10" type="ORF">HMN09_00670300</name>
</gene>
<dbReference type="Proteomes" id="UP000613580">
    <property type="component" value="Unassembled WGS sequence"/>
</dbReference>
<dbReference type="PRINTS" id="PR00084">
    <property type="entry name" value="MTLDHDRGNASE"/>
</dbReference>
<reference evidence="10" key="1">
    <citation type="submission" date="2020-05" db="EMBL/GenBank/DDBJ databases">
        <title>Mycena genomes resolve the evolution of fungal bioluminescence.</title>
        <authorList>
            <person name="Tsai I.J."/>
        </authorList>
    </citation>
    <scope>NUCLEOTIDE SEQUENCE</scope>
    <source>
        <strain evidence="10">110903Hualien_Pintung</strain>
    </source>
</reference>
<keyword evidence="6" id="KW-0520">NAD</keyword>
<evidence type="ECO:0000313" key="10">
    <source>
        <dbReference type="EMBL" id="KAF7308224.1"/>
    </source>
</evidence>
<feature type="domain" description="Mannitol dehydrogenase C-terminal" evidence="9">
    <location>
        <begin position="226"/>
        <end position="371"/>
    </location>
</feature>
<dbReference type="InterPro" id="IPR000669">
    <property type="entry name" value="Mannitol_DH"/>
</dbReference>
<dbReference type="PANTHER" id="PTHR30524">
    <property type="entry name" value="MANNITOL-1-PHOSPHATE 5-DEHYDROGENASE"/>
    <property type="match status" value="1"/>
</dbReference>
<comment type="catalytic activity">
    <reaction evidence="7">
        <text>D-mannitol 1-phosphate + NAD(+) = beta-D-fructose 6-phosphate + NADH + H(+)</text>
        <dbReference type="Rhea" id="RHEA:19661"/>
        <dbReference type="ChEBI" id="CHEBI:15378"/>
        <dbReference type="ChEBI" id="CHEBI:57540"/>
        <dbReference type="ChEBI" id="CHEBI:57634"/>
        <dbReference type="ChEBI" id="CHEBI:57945"/>
        <dbReference type="ChEBI" id="CHEBI:61381"/>
        <dbReference type="EC" id="1.1.1.17"/>
    </reaction>
</comment>
<comment type="subunit">
    <text evidence="2">Monomer.</text>
</comment>
<comment type="caution">
    <text evidence="10">The sequence shown here is derived from an EMBL/GenBank/DDBJ whole genome shotgun (WGS) entry which is preliminary data.</text>
</comment>
<comment type="similarity">
    <text evidence="1">Belongs to the mannitol dehydrogenase family.</text>
</comment>
<dbReference type="EMBL" id="JACAZE010000008">
    <property type="protein sequence ID" value="KAF7308224.1"/>
    <property type="molecule type" value="Genomic_DNA"/>
</dbReference>
<dbReference type="InterPro" id="IPR023027">
    <property type="entry name" value="Mannitol_DH_CS"/>
</dbReference>
<evidence type="ECO:0000256" key="6">
    <source>
        <dbReference type="ARBA" id="ARBA00023027"/>
    </source>
</evidence>
<evidence type="ECO:0000256" key="7">
    <source>
        <dbReference type="ARBA" id="ARBA00048615"/>
    </source>
</evidence>
<keyword evidence="5" id="KW-0560">Oxidoreductase</keyword>
<dbReference type="InterPro" id="IPR013118">
    <property type="entry name" value="Mannitol_DH_C"/>
</dbReference>
<proteinExistence type="inferred from homology"/>
<evidence type="ECO:0000313" key="11">
    <source>
        <dbReference type="Proteomes" id="UP000613580"/>
    </source>
</evidence>
<evidence type="ECO:0000256" key="4">
    <source>
        <dbReference type="ARBA" id="ARBA00016219"/>
    </source>
</evidence>
<protein>
    <recommendedName>
        <fullName evidence="4">Mannitol-1-phosphate 5-dehydrogenase</fullName>
        <ecNumber evidence="3">1.1.1.17</ecNumber>
    </recommendedName>
</protein>
<dbReference type="AlphaFoldDB" id="A0A8H6SZK0"/>
<dbReference type="Gene3D" id="3.40.50.720">
    <property type="entry name" value="NAD(P)-binding Rossmann-like Domain"/>
    <property type="match status" value="1"/>
</dbReference>
<dbReference type="Pfam" id="PF01232">
    <property type="entry name" value="Mannitol_dh"/>
    <property type="match status" value="1"/>
</dbReference>
<dbReference type="NCBIfam" id="NF002652">
    <property type="entry name" value="PRK02318.2-5"/>
    <property type="match status" value="1"/>
</dbReference>
<dbReference type="InterPro" id="IPR013131">
    <property type="entry name" value="Mannitol_DH_N"/>
</dbReference>
<dbReference type="InterPro" id="IPR023028">
    <property type="entry name" value="Mannitol_1_phos_5_DH"/>
</dbReference>
<evidence type="ECO:0000256" key="2">
    <source>
        <dbReference type="ARBA" id="ARBA00011245"/>
    </source>
</evidence>
<dbReference type="GO" id="GO:0005829">
    <property type="term" value="C:cytosol"/>
    <property type="evidence" value="ECO:0007669"/>
    <property type="project" value="TreeGrafter"/>
</dbReference>
<dbReference type="OrthoDB" id="418169at2759"/>
<dbReference type="PROSITE" id="PS00974">
    <property type="entry name" value="MANNITOL_DHGENASE"/>
    <property type="match status" value="1"/>
</dbReference>
<dbReference type="InterPro" id="IPR013328">
    <property type="entry name" value="6PGD_dom2"/>
</dbReference>
<dbReference type="Pfam" id="PF08125">
    <property type="entry name" value="Mannitol_dh_C"/>
    <property type="match status" value="1"/>
</dbReference>
<feature type="domain" description="Mannitol dehydrogenase N-terminal" evidence="8">
    <location>
        <begin position="8"/>
        <end position="209"/>
    </location>
</feature>
<name>A0A8H6SZK0_MYCCL</name>
<dbReference type="InterPro" id="IPR008927">
    <property type="entry name" value="6-PGluconate_DH-like_C_sf"/>
</dbReference>
<dbReference type="HAMAP" id="MF_00196">
    <property type="entry name" value="Mannitol_dehydrog"/>
    <property type="match status" value="1"/>
</dbReference>
<dbReference type="GO" id="GO:0019592">
    <property type="term" value="P:mannitol catabolic process"/>
    <property type="evidence" value="ECO:0007669"/>
    <property type="project" value="TreeGrafter"/>
</dbReference>
<evidence type="ECO:0000256" key="1">
    <source>
        <dbReference type="ARBA" id="ARBA00006541"/>
    </source>
</evidence>
<evidence type="ECO:0000259" key="9">
    <source>
        <dbReference type="Pfam" id="PF08125"/>
    </source>
</evidence>
<evidence type="ECO:0000256" key="3">
    <source>
        <dbReference type="ARBA" id="ARBA00012939"/>
    </source>
</evidence>
<accession>A0A8H6SZK0</accession>
<dbReference type="GO" id="GO:0008926">
    <property type="term" value="F:mannitol-1-phosphate 5-dehydrogenase activity"/>
    <property type="evidence" value="ECO:0007669"/>
    <property type="project" value="UniProtKB-EC"/>
</dbReference>
<organism evidence="10 11">
    <name type="scientific">Mycena chlorophos</name>
    <name type="common">Agaric fungus</name>
    <name type="synonym">Agaricus chlorophos</name>
    <dbReference type="NCBI Taxonomy" id="658473"/>
    <lineage>
        <taxon>Eukaryota</taxon>
        <taxon>Fungi</taxon>
        <taxon>Dikarya</taxon>
        <taxon>Basidiomycota</taxon>
        <taxon>Agaricomycotina</taxon>
        <taxon>Agaricomycetes</taxon>
        <taxon>Agaricomycetidae</taxon>
        <taxon>Agaricales</taxon>
        <taxon>Marasmiineae</taxon>
        <taxon>Mycenaceae</taxon>
        <taxon>Mycena</taxon>
    </lineage>
</organism>
<evidence type="ECO:0000256" key="5">
    <source>
        <dbReference type="ARBA" id="ARBA00023002"/>
    </source>
</evidence>
<sequence>MSLKPRGLHFGAGNIGRGFIAPLLLKSGYHVVFADVDEELIETINRDKAYDVHILDSTKEEGDDAAPAVEEVNRVKGVLATTDDVIRELAHPKLKLVTTAVGLPVLEKIAPTLAKGLKARKNAGAGTINIIACENAIGATVTLEEHIHKHLDGEDEKAYVSDKVGFANCSVDRIVPPFDPASYDGHTESSLDVGVENFFEWVVDLTALKPDSALEVPVEGMSLTKHLPAYNERKLFTLNCGHAITAYLGHLKGHKTIAESIDDQEILDIVRGALRNESGKALCRRHSSEFDEKGHHDYIETILQRFANEAVKDEVVRVGRQPLRKLGKKDRLIGPASLCVEYKLVPLPNLAMGIAAALHYANDEDEQSVEMRKKLEEMGVEGYVVELTGFEQGGDACKGIVEAYEKLRKWNTKSC</sequence>
<dbReference type="PANTHER" id="PTHR30524:SF0">
    <property type="entry name" value="ALTRONATE OXIDOREDUCTASE-RELATED"/>
    <property type="match status" value="1"/>
</dbReference>
<keyword evidence="11" id="KW-1185">Reference proteome</keyword>
<dbReference type="EC" id="1.1.1.17" evidence="3"/>
<dbReference type="SUPFAM" id="SSF51735">
    <property type="entry name" value="NAD(P)-binding Rossmann-fold domains"/>
    <property type="match status" value="1"/>
</dbReference>
<dbReference type="InterPro" id="IPR036291">
    <property type="entry name" value="NAD(P)-bd_dom_sf"/>
</dbReference>
<evidence type="ECO:0000259" key="8">
    <source>
        <dbReference type="Pfam" id="PF01232"/>
    </source>
</evidence>
<dbReference type="NCBIfam" id="NF002646">
    <property type="entry name" value="PRK02318.1-2"/>
    <property type="match status" value="1"/>
</dbReference>
<dbReference type="SUPFAM" id="SSF48179">
    <property type="entry name" value="6-phosphogluconate dehydrogenase C-terminal domain-like"/>
    <property type="match status" value="1"/>
</dbReference>